<protein>
    <recommendedName>
        <fullName evidence="1">SGNH hydrolase-type esterase domain-containing protein</fullName>
    </recommendedName>
</protein>
<organism evidence="2 3">
    <name type="scientific">Pseudobutyrivibrio ruminis</name>
    <dbReference type="NCBI Taxonomy" id="46206"/>
    <lineage>
        <taxon>Bacteria</taxon>
        <taxon>Bacillati</taxon>
        <taxon>Bacillota</taxon>
        <taxon>Clostridia</taxon>
        <taxon>Lachnospirales</taxon>
        <taxon>Lachnospiraceae</taxon>
        <taxon>Pseudobutyrivibrio</taxon>
    </lineage>
</organism>
<dbReference type="InterPro" id="IPR051532">
    <property type="entry name" value="Ester_Hydrolysis_Enzymes"/>
</dbReference>
<evidence type="ECO:0000259" key="1">
    <source>
        <dbReference type="Pfam" id="PF13472"/>
    </source>
</evidence>
<dbReference type="Proteomes" id="UP000225889">
    <property type="component" value="Unassembled WGS sequence"/>
</dbReference>
<proteinExistence type="predicted"/>
<dbReference type="PANTHER" id="PTHR30383">
    <property type="entry name" value="THIOESTERASE 1/PROTEASE 1/LYSOPHOSPHOLIPASE L1"/>
    <property type="match status" value="1"/>
</dbReference>
<reference evidence="2 3" key="2">
    <citation type="submission" date="2017-10" db="EMBL/GenBank/DDBJ databases">
        <authorList>
            <person name="Banno H."/>
            <person name="Chua N.-H."/>
        </authorList>
    </citation>
    <scope>NUCLEOTIDE SEQUENCE [LARGE SCALE GENOMIC DNA]</scope>
    <source>
        <strain evidence="2 3">JK626</strain>
    </source>
</reference>
<dbReference type="EMBL" id="PDYF01000023">
    <property type="protein sequence ID" value="PHU34442.1"/>
    <property type="molecule type" value="Genomic_DNA"/>
</dbReference>
<dbReference type="InterPro" id="IPR029044">
    <property type="entry name" value="Nucleotide-diphossugar_trans"/>
</dbReference>
<dbReference type="AlphaFoldDB" id="A0A2G3DTU2"/>
<dbReference type="InterPro" id="IPR036514">
    <property type="entry name" value="SGNH_hydro_sf"/>
</dbReference>
<sequence>MGNNMKAIVDCRNDNNQRNLMELSIWGKPCFAHVINAVEGVKDFTSIEVYTDSDKIYDYVKVNHPNCSLFKSDINRQDDDIFMISGRACCISSKTIEESIKSFTGVTLLSCIRKRLVLTQDLYNCKTVVDSCAINAFYIFKAEENNDLLNRNYAFYTIPDEEGVVVNDVNDFELALVLKKKQENRPVVEKMIDSIIEEKKPVFSCGVEGKSICFIGHSQIDQWKISDIGGFKVRNCGVSGISSFEYKEKIIDKNLLNCDGDIILAMHGTNDVVWDYTYDEIADSILSNINYIHSNNKNAPIVFLSCLHVNGRLDRSNERIDKMNEVVKDALGNKVIWVDTSFMNDKYGDLIREYTVDGLHLSEVGYSVLQEKIEKVIDGLKL</sequence>
<accession>A0A2G3DTU2</accession>
<dbReference type="Gene3D" id="3.90.550.10">
    <property type="entry name" value="Spore Coat Polysaccharide Biosynthesis Protein SpsA, Chain A"/>
    <property type="match status" value="1"/>
</dbReference>
<dbReference type="SUPFAM" id="SSF52266">
    <property type="entry name" value="SGNH hydrolase"/>
    <property type="match status" value="1"/>
</dbReference>
<gene>
    <name evidence="2" type="ORF">CSX01_10020</name>
</gene>
<evidence type="ECO:0000313" key="2">
    <source>
        <dbReference type="EMBL" id="PHU34442.1"/>
    </source>
</evidence>
<dbReference type="Gene3D" id="3.40.50.1110">
    <property type="entry name" value="SGNH hydrolase"/>
    <property type="match status" value="1"/>
</dbReference>
<name>A0A2G3DTU2_9FIRM</name>
<dbReference type="SUPFAM" id="SSF53448">
    <property type="entry name" value="Nucleotide-diphospho-sugar transferases"/>
    <property type="match status" value="1"/>
</dbReference>
<reference evidence="2 3" key="1">
    <citation type="submission" date="2017-10" db="EMBL/GenBank/DDBJ databases">
        <title>Resolving the taxonomy of Roseburia spp., Eubacterium rectale and Agathobacter spp. through phylogenomic analysis.</title>
        <authorList>
            <person name="Sheridan P.O."/>
            <person name="Walker A.W."/>
            <person name="Duncan S.H."/>
            <person name="Scott K.P."/>
            <person name="Toole P.W.O."/>
            <person name="Luis P."/>
            <person name="Flint H.J."/>
        </authorList>
    </citation>
    <scope>NUCLEOTIDE SEQUENCE [LARGE SCALE GENOMIC DNA]</scope>
    <source>
        <strain evidence="2 3">JK626</strain>
    </source>
</reference>
<evidence type="ECO:0000313" key="3">
    <source>
        <dbReference type="Proteomes" id="UP000225889"/>
    </source>
</evidence>
<dbReference type="Pfam" id="PF13472">
    <property type="entry name" value="Lipase_GDSL_2"/>
    <property type="match status" value="1"/>
</dbReference>
<feature type="domain" description="SGNH hydrolase-type esterase" evidence="1">
    <location>
        <begin position="229"/>
        <end position="367"/>
    </location>
</feature>
<dbReference type="InterPro" id="IPR013830">
    <property type="entry name" value="SGNH_hydro"/>
</dbReference>
<comment type="caution">
    <text evidence="2">The sequence shown here is derived from an EMBL/GenBank/DDBJ whole genome shotgun (WGS) entry which is preliminary data.</text>
</comment>